<dbReference type="InterPro" id="IPR002836">
    <property type="entry name" value="PDCD5-like"/>
</dbReference>
<comment type="similarity">
    <text evidence="1">Belongs to the PDCD5 family.</text>
</comment>
<reference evidence="3" key="1">
    <citation type="journal article" date="2014" name="Front. Microbiol.">
        <title>High frequency of phylogenetically diverse reductive dehalogenase-homologous genes in deep subseafloor sedimentary metagenomes.</title>
        <authorList>
            <person name="Kawai M."/>
            <person name="Futagami T."/>
            <person name="Toyoda A."/>
            <person name="Takaki Y."/>
            <person name="Nishi S."/>
            <person name="Hori S."/>
            <person name="Arai W."/>
            <person name="Tsubouchi T."/>
            <person name="Morono Y."/>
            <person name="Uchiyama I."/>
            <person name="Ito T."/>
            <person name="Fujiyama A."/>
            <person name="Inagaki F."/>
            <person name="Takami H."/>
        </authorList>
    </citation>
    <scope>NUCLEOTIDE SEQUENCE</scope>
    <source>
        <strain evidence="3">Expedition CK06-06</strain>
    </source>
</reference>
<dbReference type="SUPFAM" id="SSF46950">
    <property type="entry name" value="Double-stranded DNA-binding domain"/>
    <property type="match status" value="1"/>
</dbReference>
<comment type="caution">
    <text evidence="3">The sequence shown here is derived from an EMBL/GenBank/DDBJ whole genome shotgun (WGS) entry which is preliminary data.</text>
</comment>
<feature type="region of interest" description="Disordered" evidence="2">
    <location>
        <begin position="1"/>
        <end position="28"/>
    </location>
</feature>
<evidence type="ECO:0000256" key="2">
    <source>
        <dbReference type="SAM" id="MobiDB-lite"/>
    </source>
</evidence>
<gene>
    <name evidence="3" type="ORF">S01H1_32036</name>
</gene>
<evidence type="ECO:0000313" key="3">
    <source>
        <dbReference type="EMBL" id="GAF95005.1"/>
    </source>
</evidence>
<protein>
    <submittedName>
        <fullName evidence="3">Uncharacterized protein</fullName>
    </submittedName>
</protein>
<dbReference type="EMBL" id="BARS01019810">
    <property type="protein sequence ID" value="GAF95005.1"/>
    <property type="molecule type" value="Genomic_DNA"/>
</dbReference>
<dbReference type="GO" id="GO:0003677">
    <property type="term" value="F:DNA binding"/>
    <property type="evidence" value="ECO:0007669"/>
    <property type="project" value="InterPro"/>
</dbReference>
<dbReference type="Gene3D" id="1.10.8.140">
    <property type="entry name" value="PDCD5-like"/>
    <property type="match status" value="1"/>
</dbReference>
<evidence type="ECO:0000256" key="1">
    <source>
        <dbReference type="ARBA" id="ARBA00010490"/>
    </source>
</evidence>
<dbReference type="InterPro" id="IPR036883">
    <property type="entry name" value="PDCD5-like_sf"/>
</dbReference>
<feature type="compositionally biased region" description="Basic and acidic residues" evidence="2">
    <location>
        <begin position="1"/>
        <end position="26"/>
    </location>
</feature>
<proteinExistence type="inferred from homology"/>
<accession>X0V300</accession>
<organism evidence="3">
    <name type="scientific">marine sediment metagenome</name>
    <dbReference type="NCBI Taxonomy" id="412755"/>
    <lineage>
        <taxon>unclassified sequences</taxon>
        <taxon>metagenomes</taxon>
        <taxon>ecological metagenomes</taxon>
    </lineage>
</organism>
<name>X0V300_9ZZZZ</name>
<sequence length="114" mass="12950">MIELQRRLHRSESKPEAEPEKPKESTLEETLGRFLVGRAWEVLGAARAQFPKAMPQVEEALVEAFKAGKIKEAIDGGMLLQFLRQVGLPVRVQTSIRYKDHGELKTIGQRIKEK</sequence>
<dbReference type="Pfam" id="PF01984">
    <property type="entry name" value="dsDNA_bind"/>
    <property type="match status" value="1"/>
</dbReference>
<dbReference type="AlphaFoldDB" id="X0V300"/>